<organism evidence="2 3">
    <name type="scientific">Piedraia hortae CBS 480.64</name>
    <dbReference type="NCBI Taxonomy" id="1314780"/>
    <lineage>
        <taxon>Eukaryota</taxon>
        <taxon>Fungi</taxon>
        <taxon>Dikarya</taxon>
        <taxon>Ascomycota</taxon>
        <taxon>Pezizomycotina</taxon>
        <taxon>Dothideomycetes</taxon>
        <taxon>Dothideomycetidae</taxon>
        <taxon>Capnodiales</taxon>
        <taxon>Piedraiaceae</taxon>
        <taxon>Piedraia</taxon>
    </lineage>
</organism>
<name>A0A6A7C7K0_9PEZI</name>
<evidence type="ECO:0000259" key="1">
    <source>
        <dbReference type="Pfam" id="PF10021"/>
    </source>
</evidence>
<accession>A0A6A7C7K0</accession>
<dbReference type="AlphaFoldDB" id="A0A6A7C7K0"/>
<dbReference type="NCBIfam" id="TIGR02452">
    <property type="entry name" value="TIGR02452 family protein"/>
    <property type="match status" value="1"/>
</dbReference>
<evidence type="ECO:0000313" key="2">
    <source>
        <dbReference type="EMBL" id="KAF2863217.1"/>
    </source>
</evidence>
<dbReference type="SUPFAM" id="SSF52949">
    <property type="entry name" value="Macro domain-like"/>
    <property type="match status" value="1"/>
</dbReference>
<reference evidence="2" key="1">
    <citation type="journal article" date="2020" name="Stud. Mycol.">
        <title>101 Dothideomycetes genomes: a test case for predicting lifestyles and emergence of pathogens.</title>
        <authorList>
            <person name="Haridas S."/>
            <person name="Albert R."/>
            <person name="Binder M."/>
            <person name="Bloem J."/>
            <person name="Labutti K."/>
            <person name="Salamov A."/>
            <person name="Andreopoulos B."/>
            <person name="Baker S."/>
            <person name="Barry K."/>
            <person name="Bills G."/>
            <person name="Bluhm B."/>
            <person name="Cannon C."/>
            <person name="Castanera R."/>
            <person name="Culley D."/>
            <person name="Daum C."/>
            <person name="Ezra D."/>
            <person name="Gonzalez J."/>
            <person name="Henrissat B."/>
            <person name="Kuo A."/>
            <person name="Liang C."/>
            <person name="Lipzen A."/>
            <person name="Lutzoni F."/>
            <person name="Magnuson J."/>
            <person name="Mondo S."/>
            <person name="Nolan M."/>
            <person name="Ohm R."/>
            <person name="Pangilinan J."/>
            <person name="Park H.-J."/>
            <person name="Ramirez L."/>
            <person name="Alfaro M."/>
            <person name="Sun H."/>
            <person name="Tritt A."/>
            <person name="Yoshinaga Y."/>
            <person name="Zwiers L.-H."/>
            <person name="Turgeon B."/>
            <person name="Goodwin S."/>
            <person name="Spatafora J."/>
            <person name="Crous P."/>
            <person name="Grigoriev I."/>
        </authorList>
    </citation>
    <scope>NUCLEOTIDE SEQUENCE</scope>
    <source>
        <strain evidence="2">CBS 480.64</strain>
    </source>
</reference>
<sequence>MPLHRNRRDERAQRAKETITRTVPDVLRTSRRATDGLKNAELIANPEAMPSCARAPPTIRLSSFDTLTAAARLRRRTDSTTAVLNMASEQRPGGGFLDGGNGQEEFLCQRTTLYSSLRGSFYPLPEVGGVWTPDVLVFRDAAANPLPERERFFVNVITAGTFRFPDARRRSDTGFGNACSCGMSYCDRDRELVMRKMKAVMRMAESKNATTLVLGAWGCGSYGNPALDVAKIWRKVIVGGPRQRRPNAEQWLSIQEIVFAIPDPSMMREFHRVFDDIAVADGPSEAADDHERLTELLLRVQETEQQMEHMSNSRGRARLRTALAELQQQLMLGRAAQATNDDVPLERETDDFIVADVPASDDESELVHVMYDSDSSQDAVVSPTYEFRPPPPGLASHDEEDVEAFDMDAVGGDRFDATTGWFSGSIDEFHGLLKGAPGKFSYDSHTPFNDDAVTVDEVVSLSRVLSGVPASD</sequence>
<dbReference type="Gene3D" id="3.40.220.10">
    <property type="entry name" value="Leucine Aminopeptidase, subunit E, domain 1"/>
    <property type="match status" value="1"/>
</dbReference>
<dbReference type="EMBL" id="MU005962">
    <property type="protein sequence ID" value="KAF2863217.1"/>
    <property type="molecule type" value="Genomic_DNA"/>
</dbReference>
<protein>
    <recommendedName>
        <fullName evidence="1">Microbial-type PARG catalytic domain-containing protein</fullName>
    </recommendedName>
</protein>
<evidence type="ECO:0000313" key="3">
    <source>
        <dbReference type="Proteomes" id="UP000799421"/>
    </source>
</evidence>
<dbReference type="PANTHER" id="PTHR35596">
    <property type="entry name" value="DUF2263 DOMAIN-CONTAINING PROTEIN"/>
    <property type="match status" value="1"/>
</dbReference>
<dbReference type="OrthoDB" id="9985428at2759"/>
<dbReference type="Pfam" id="PF10021">
    <property type="entry name" value="PARG_cat_microb"/>
    <property type="match status" value="1"/>
</dbReference>
<feature type="domain" description="Microbial-type PARG catalytic" evidence="1">
    <location>
        <begin position="47"/>
        <end position="139"/>
    </location>
</feature>
<dbReference type="InterPro" id="IPR043472">
    <property type="entry name" value="Macro_dom-like"/>
</dbReference>
<gene>
    <name evidence="2" type="ORF">K470DRAFT_211313</name>
</gene>
<dbReference type="PANTHER" id="PTHR35596:SF1">
    <property type="entry name" value="MICROBIAL-TYPE PARG CATALYTIC DOMAIN-CONTAINING PROTEIN"/>
    <property type="match status" value="1"/>
</dbReference>
<dbReference type="InterPro" id="IPR012664">
    <property type="entry name" value="CHP02452"/>
</dbReference>
<dbReference type="InterPro" id="IPR019261">
    <property type="entry name" value="PARG_cat_microbial"/>
</dbReference>
<keyword evidence="3" id="KW-1185">Reference proteome</keyword>
<proteinExistence type="predicted"/>
<dbReference type="Proteomes" id="UP000799421">
    <property type="component" value="Unassembled WGS sequence"/>
</dbReference>